<organism evidence="4 5">
    <name type="scientific">Claviceps pazoutovae</name>
    <dbReference type="NCBI Taxonomy" id="1649127"/>
    <lineage>
        <taxon>Eukaryota</taxon>
        <taxon>Fungi</taxon>
        <taxon>Dikarya</taxon>
        <taxon>Ascomycota</taxon>
        <taxon>Pezizomycotina</taxon>
        <taxon>Sordariomycetes</taxon>
        <taxon>Hypocreomycetidae</taxon>
        <taxon>Hypocreales</taxon>
        <taxon>Clavicipitaceae</taxon>
        <taxon>Claviceps</taxon>
    </lineage>
</organism>
<gene>
    <name evidence="4" type="ORF">E4U60_004186</name>
</gene>
<name>A0A9P7SET0_9HYPO</name>
<protein>
    <recommendedName>
        <fullName evidence="3">DUF7719 domain-containing protein</fullName>
    </recommendedName>
</protein>
<dbReference type="InterPro" id="IPR056136">
    <property type="entry name" value="DUF7719"/>
</dbReference>
<feature type="region of interest" description="Disordered" evidence="1">
    <location>
        <begin position="1"/>
        <end position="27"/>
    </location>
</feature>
<evidence type="ECO:0000256" key="1">
    <source>
        <dbReference type="SAM" id="MobiDB-lite"/>
    </source>
</evidence>
<reference evidence="4 5" key="1">
    <citation type="journal article" date="2020" name="bioRxiv">
        <title>Whole genome comparisons of ergot fungi reveals the divergence and evolution of species within the genus Claviceps are the result of varying mechanisms driving genome evolution and host range expansion.</title>
        <authorList>
            <person name="Wyka S.A."/>
            <person name="Mondo S.J."/>
            <person name="Liu M."/>
            <person name="Dettman J."/>
            <person name="Nalam V."/>
            <person name="Broders K.D."/>
        </authorList>
    </citation>
    <scope>NUCLEOTIDE SEQUENCE [LARGE SCALE GENOMIC DNA]</scope>
    <source>
        <strain evidence="4 5">CCC 1485</strain>
    </source>
</reference>
<comment type="caution">
    <text evidence="4">The sequence shown here is derived from an EMBL/GenBank/DDBJ whole genome shotgun (WGS) entry which is preliminary data.</text>
</comment>
<dbReference type="Pfam" id="PF24841">
    <property type="entry name" value="DUF7719"/>
    <property type="match status" value="1"/>
</dbReference>
<dbReference type="Proteomes" id="UP000706124">
    <property type="component" value="Unassembled WGS sequence"/>
</dbReference>
<dbReference type="PANTHER" id="PTHR37846">
    <property type="entry name" value="YALI0B21296P"/>
    <property type="match status" value="1"/>
</dbReference>
<dbReference type="OrthoDB" id="5597489at2759"/>
<feature type="compositionally biased region" description="Low complexity" evidence="1">
    <location>
        <begin position="71"/>
        <end position="94"/>
    </location>
</feature>
<keyword evidence="5" id="KW-1185">Reference proteome</keyword>
<evidence type="ECO:0000313" key="4">
    <source>
        <dbReference type="EMBL" id="KAG5933939.1"/>
    </source>
</evidence>
<sequence length="261" mass="28792">MPTTRKQRLAAHNNVPLRQPDRTGPSEATLLEIADQRGLFQQVAKRERELSATKSGKSTPDGGDDSDGNSKRNSNSNSNSNSAKNSKSNSDNDGPLISPRAERILDAALWTVTIAMVHFTLDVLVHNQYAREMEWSAMAVRTCRAWGVFLFLFYFLHPFTPNAPFVPGLPSRLQHPLRQALFFATSVVAGCSLIHVTNTYGYLATMKQAPPLGCLWLWAVVELDLIDALASHDLPFTLTLSVQPLLVLSGYQAIIGRPTSY</sequence>
<feature type="region of interest" description="Disordered" evidence="1">
    <location>
        <begin position="42"/>
        <end position="95"/>
    </location>
</feature>
<keyword evidence="2" id="KW-1133">Transmembrane helix</keyword>
<proteinExistence type="predicted"/>
<feature type="transmembrane region" description="Helical" evidence="2">
    <location>
        <begin position="180"/>
        <end position="203"/>
    </location>
</feature>
<evidence type="ECO:0000256" key="2">
    <source>
        <dbReference type="SAM" id="Phobius"/>
    </source>
</evidence>
<dbReference type="EMBL" id="SRPO01000339">
    <property type="protein sequence ID" value="KAG5933939.1"/>
    <property type="molecule type" value="Genomic_DNA"/>
</dbReference>
<evidence type="ECO:0000313" key="5">
    <source>
        <dbReference type="Proteomes" id="UP000706124"/>
    </source>
</evidence>
<keyword evidence="2" id="KW-0812">Transmembrane</keyword>
<dbReference type="AlphaFoldDB" id="A0A9P7SET0"/>
<keyword evidence="2" id="KW-0472">Membrane</keyword>
<dbReference type="PANTHER" id="PTHR37846:SF1">
    <property type="entry name" value="DEACETYLASE-LIKE PROTEIN"/>
    <property type="match status" value="1"/>
</dbReference>
<evidence type="ECO:0000259" key="3">
    <source>
        <dbReference type="Pfam" id="PF24841"/>
    </source>
</evidence>
<feature type="transmembrane region" description="Helical" evidence="2">
    <location>
        <begin position="143"/>
        <end position="160"/>
    </location>
</feature>
<accession>A0A9P7SET0</accession>
<feature type="domain" description="DUF7719" evidence="3">
    <location>
        <begin position="178"/>
        <end position="232"/>
    </location>
</feature>